<dbReference type="PANTHER" id="PTHR10869">
    <property type="entry name" value="PROLYL 4-HYDROXYLASE ALPHA SUBUNIT"/>
    <property type="match status" value="1"/>
</dbReference>
<dbReference type="InterPro" id="IPR045054">
    <property type="entry name" value="P4HA-like"/>
</dbReference>
<gene>
    <name evidence="8" type="ORF">Plec18167_001620</name>
</gene>
<evidence type="ECO:0000256" key="1">
    <source>
        <dbReference type="ARBA" id="ARBA00001961"/>
    </source>
</evidence>
<accession>A0ABR3Y9H5</accession>
<keyword evidence="6" id="KW-1133">Transmembrane helix</keyword>
<name>A0ABR3Y9H5_9EURO</name>
<keyword evidence="9" id="KW-1185">Reference proteome</keyword>
<evidence type="ECO:0000259" key="7">
    <source>
        <dbReference type="SMART" id="SM00702"/>
    </source>
</evidence>
<keyword evidence="6" id="KW-0812">Transmembrane</keyword>
<dbReference type="InterPro" id="IPR006620">
    <property type="entry name" value="Pro_4_hyd_alph"/>
</dbReference>
<evidence type="ECO:0000256" key="2">
    <source>
        <dbReference type="ARBA" id="ARBA00022723"/>
    </source>
</evidence>
<sequence>MAPTLPKATTLLSWFFYLIPVYLFILAPLFQFLFPEWGSPRAGNELGGRGGYDYEHGYNYEDGVDNGYGYGYDDDDTVPLHLTDDRFISPEDDVPFTCPEQEGRYKVHIFSRVPLVIYIEGFLGQEEADHLVRVSEGKYAPSIIYDGISERVDPSVRRSDRALLDRDDVVRCLEERARSFQGWRPGLYIERMWAQRYNVSGHYQNHYDWTGNLHAGGDRVSTFMVYLQADCTGGGTNFPRMKMPREKKWCQFLECDEDDKKGRDQTTKKLEGVTFKPIKGNAIFWENLRADGTGYPETWHAALPVTSGSKVGLNIWSWYQPPRKTKGKNRG</sequence>
<keyword evidence="6" id="KW-0472">Membrane</keyword>
<dbReference type="PANTHER" id="PTHR10869:SF246">
    <property type="entry name" value="TRANSMEMBRANE PROLYL 4-HYDROXYLASE"/>
    <property type="match status" value="1"/>
</dbReference>
<keyword evidence="4" id="KW-0560">Oxidoreductase</keyword>
<dbReference type="Gene3D" id="2.60.120.620">
    <property type="entry name" value="q2cbj1_9rhob like domain"/>
    <property type="match status" value="1"/>
</dbReference>
<reference evidence="8 9" key="1">
    <citation type="journal article" date="2024" name="IMA Fungus">
        <title>IMA Genome - F19 : A genome assembly and annotation guide to empower mycologists, including annotated draft genome sequences of Ceratocystis pirilliformis, Diaporthe australafricana, Fusarium ophioides, Paecilomyces lecythidis, and Sporothrix stenoceras.</title>
        <authorList>
            <person name="Aylward J."/>
            <person name="Wilson A.M."/>
            <person name="Visagie C.M."/>
            <person name="Spraker J."/>
            <person name="Barnes I."/>
            <person name="Buitendag C."/>
            <person name="Ceriani C."/>
            <person name="Del Mar Angel L."/>
            <person name="du Plessis D."/>
            <person name="Fuchs T."/>
            <person name="Gasser K."/>
            <person name="Kramer D."/>
            <person name="Li W."/>
            <person name="Munsamy K."/>
            <person name="Piso A."/>
            <person name="Price J.L."/>
            <person name="Sonnekus B."/>
            <person name="Thomas C."/>
            <person name="van der Nest A."/>
            <person name="van Dijk A."/>
            <person name="van Heerden A."/>
            <person name="van Vuuren N."/>
            <person name="Yilmaz N."/>
            <person name="Duong T.A."/>
            <person name="van der Merwe N.A."/>
            <person name="Wingfield M.J."/>
            <person name="Wingfield B.D."/>
        </authorList>
    </citation>
    <scope>NUCLEOTIDE SEQUENCE [LARGE SCALE GENOMIC DNA]</scope>
    <source>
        <strain evidence="8 9">CMW 18167</strain>
    </source>
</reference>
<evidence type="ECO:0000256" key="3">
    <source>
        <dbReference type="ARBA" id="ARBA00022964"/>
    </source>
</evidence>
<keyword evidence="2" id="KW-0479">Metal-binding</keyword>
<protein>
    <recommendedName>
        <fullName evidence="7">Prolyl 4-hydroxylase alpha subunit domain-containing protein</fullName>
    </recommendedName>
</protein>
<dbReference type="Pfam" id="PF13640">
    <property type="entry name" value="2OG-FeII_Oxy_3"/>
    <property type="match status" value="1"/>
</dbReference>
<comment type="cofactor">
    <cofactor evidence="1">
        <name>L-ascorbate</name>
        <dbReference type="ChEBI" id="CHEBI:38290"/>
    </cofactor>
</comment>
<organism evidence="8 9">
    <name type="scientific">Paecilomyces lecythidis</name>
    <dbReference type="NCBI Taxonomy" id="3004212"/>
    <lineage>
        <taxon>Eukaryota</taxon>
        <taxon>Fungi</taxon>
        <taxon>Dikarya</taxon>
        <taxon>Ascomycota</taxon>
        <taxon>Pezizomycotina</taxon>
        <taxon>Eurotiomycetes</taxon>
        <taxon>Eurotiomycetidae</taxon>
        <taxon>Eurotiales</taxon>
        <taxon>Thermoascaceae</taxon>
        <taxon>Paecilomyces</taxon>
    </lineage>
</organism>
<evidence type="ECO:0000313" key="8">
    <source>
        <dbReference type="EMBL" id="KAL1884963.1"/>
    </source>
</evidence>
<comment type="caution">
    <text evidence="8">The sequence shown here is derived from an EMBL/GenBank/DDBJ whole genome shotgun (WGS) entry which is preliminary data.</text>
</comment>
<feature type="domain" description="Prolyl 4-hydroxylase alpha subunit" evidence="7">
    <location>
        <begin position="114"/>
        <end position="318"/>
    </location>
</feature>
<evidence type="ECO:0000256" key="6">
    <source>
        <dbReference type="SAM" id="Phobius"/>
    </source>
</evidence>
<evidence type="ECO:0000256" key="5">
    <source>
        <dbReference type="ARBA" id="ARBA00023004"/>
    </source>
</evidence>
<keyword evidence="5" id="KW-0408">Iron</keyword>
<evidence type="ECO:0000256" key="4">
    <source>
        <dbReference type="ARBA" id="ARBA00023002"/>
    </source>
</evidence>
<dbReference type="Proteomes" id="UP001583193">
    <property type="component" value="Unassembled WGS sequence"/>
</dbReference>
<proteinExistence type="predicted"/>
<dbReference type="SMART" id="SM00702">
    <property type="entry name" value="P4Hc"/>
    <property type="match status" value="1"/>
</dbReference>
<keyword evidence="3" id="KW-0223">Dioxygenase</keyword>
<feature type="transmembrane region" description="Helical" evidence="6">
    <location>
        <begin position="12"/>
        <end position="34"/>
    </location>
</feature>
<evidence type="ECO:0000313" key="9">
    <source>
        <dbReference type="Proteomes" id="UP001583193"/>
    </source>
</evidence>
<dbReference type="EMBL" id="JAVDPF010000003">
    <property type="protein sequence ID" value="KAL1884963.1"/>
    <property type="molecule type" value="Genomic_DNA"/>
</dbReference>
<dbReference type="InterPro" id="IPR044862">
    <property type="entry name" value="Pro_4_hyd_alph_FE2OG_OXY"/>
</dbReference>